<dbReference type="GO" id="GO:0006032">
    <property type="term" value="P:chitin catabolic process"/>
    <property type="evidence" value="ECO:0007669"/>
    <property type="project" value="InterPro"/>
</dbReference>
<dbReference type="Pfam" id="PF00182">
    <property type="entry name" value="Glyco_hydro_19"/>
    <property type="match status" value="1"/>
</dbReference>
<evidence type="ECO:0000313" key="3">
    <source>
        <dbReference type="Proteomes" id="UP000219669"/>
    </source>
</evidence>
<evidence type="ECO:0000313" key="2">
    <source>
        <dbReference type="EMBL" id="SOD67551.1"/>
    </source>
</evidence>
<reference evidence="2 3" key="1">
    <citation type="submission" date="2017-09" db="EMBL/GenBank/DDBJ databases">
        <authorList>
            <person name="Ehlers B."/>
            <person name="Leendertz F.H."/>
        </authorList>
    </citation>
    <scope>NUCLEOTIDE SEQUENCE [LARGE SCALE GENOMIC DNA]</scope>
    <source>
        <strain evidence="2 3">DSM 16848</strain>
    </source>
</reference>
<dbReference type="EMBL" id="OCNF01000006">
    <property type="protein sequence ID" value="SOD67551.1"/>
    <property type="molecule type" value="Genomic_DNA"/>
</dbReference>
<dbReference type="Proteomes" id="UP000219669">
    <property type="component" value="Unassembled WGS sequence"/>
</dbReference>
<dbReference type="InterPro" id="IPR052354">
    <property type="entry name" value="Cell_Wall_Dynamics_Protein"/>
</dbReference>
<dbReference type="OrthoDB" id="1242806at2"/>
<keyword evidence="3" id="KW-1185">Reference proteome</keyword>
<evidence type="ECO:0000259" key="1">
    <source>
        <dbReference type="Pfam" id="PF00182"/>
    </source>
</evidence>
<dbReference type="GO" id="GO:0004568">
    <property type="term" value="F:chitinase activity"/>
    <property type="evidence" value="ECO:0007669"/>
    <property type="project" value="InterPro"/>
</dbReference>
<dbReference type="PANTHER" id="PTHR34408:SF2">
    <property type="entry name" value="CELL WALL-BINDING PROTEIN YWSB"/>
    <property type="match status" value="1"/>
</dbReference>
<proteinExistence type="predicted"/>
<dbReference type="SUPFAM" id="SSF53955">
    <property type="entry name" value="Lysozyme-like"/>
    <property type="match status" value="1"/>
</dbReference>
<dbReference type="Gene3D" id="1.10.530.10">
    <property type="match status" value="1"/>
</dbReference>
<organism evidence="2 3">
    <name type="scientific">Alysiella filiformis DSM 16848</name>
    <dbReference type="NCBI Taxonomy" id="1120981"/>
    <lineage>
        <taxon>Bacteria</taxon>
        <taxon>Pseudomonadati</taxon>
        <taxon>Pseudomonadota</taxon>
        <taxon>Betaproteobacteria</taxon>
        <taxon>Neisseriales</taxon>
        <taxon>Neisseriaceae</taxon>
        <taxon>Alysiella</taxon>
    </lineage>
</organism>
<protein>
    <submittedName>
        <fullName evidence="2">Predicted chitinase</fullName>
    </submittedName>
</protein>
<sequence>MAKQYRKPTNEVTIIYGGRSPAGRDTLNPKDVLPNGMTAKQHCEKLIAERGGKGHFIEKNSELEDVCMLHSCSYFGGCYEAAEYSYHYALCTEIEFTATLNGKATTAKELAALKGGERVIITANQDVAWSANDNKKLEKVAINPTTYSFTMPKVGSFTIKATGKCDPKASKSVTVAVKTTITSPAPKPQFPKDKFIDELYKAMDEFSIKEKNDRAAFLANVEHETMGFKSLSEGQGLKYTFKNWKTINKNTKNWAAQKGMNAESEFNKLSEQDKINIMYRNMIGNNKPNDGWEFRGRGAIQLTGRGNYQGFANYAKRPDIMTNPNLIATDIILAARASAWFWKKGSQASTLALKGDFRKSRLTVNHGRGMEETLNFINRYLSGKGSIPLYR</sequence>
<dbReference type="AlphaFoldDB" id="A0A286E9H8"/>
<accession>A0A286E9H8</accession>
<dbReference type="RefSeq" id="WP_097114015.1">
    <property type="nucleotide sequence ID" value="NZ_CP083931.1"/>
</dbReference>
<dbReference type="GO" id="GO:0016998">
    <property type="term" value="P:cell wall macromolecule catabolic process"/>
    <property type="evidence" value="ECO:0007669"/>
    <property type="project" value="InterPro"/>
</dbReference>
<dbReference type="PANTHER" id="PTHR34408">
    <property type="entry name" value="FAMILY PROTEIN, PUTATIVE-RELATED"/>
    <property type="match status" value="1"/>
</dbReference>
<feature type="domain" description="Glycoside hydrolase family 19 catalytic" evidence="1">
    <location>
        <begin position="289"/>
        <end position="344"/>
    </location>
</feature>
<gene>
    <name evidence="2" type="ORF">SAMN02746062_00948</name>
</gene>
<dbReference type="InterPro" id="IPR000726">
    <property type="entry name" value="Glyco_hydro_19_cat"/>
</dbReference>
<dbReference type="InterPro" id="IPR023346">
    <property type="entry name" value="Lysozyme-like_dom_sf"/>
</dbReference>
<name>A0A286E9H8_9NEIS</name>